<feature type="chain" id="PRO_5047541909" evidence="2">
    <location>
        <begin position="22"/>
        <end position="770"/>
    </location>
</feature>
<dbReference type="Pfam" id="PF00041">
    <property type="entry name" value="fn3"/>
    <property type="match status" value="1"/>
</dbReference>
<dbReference type="InterPro" id="IPR000998">
    <property type="entry name" value="MAM_dom"/>
</dbReference>
<dbReference type="Pfam" id="PF18962">
    <property type="entry name" value="Por_Secre_tail"/>
    <property type="match status" value="1"/>
</dbReference>
<dbReference type="CDD" id="cd06263">
    <property type="entry name" value="MAM"/>
    <property type="match status" value="1"/>
</dbReference>
<feature type="signal peptide" evidence="2">
    <location>
        <begin position="1"/>
        <end position="21"/>
    </location>
</feature>
<dbReference type="PROSITE" id="PS50060">
    <property type="entry name" value="MAM_2"/>
    <property type="match status" value="1"/>
</dbReference>
<evidence type="ECO:0000259" key="3">
    <source>
        <dbReference type="PROSITE" id="PS50060"/>
    </source>
</evidence>
<dbReference type="Pfam" id="PF23759">
    <property type="entry name" value="GBD_T9SS_assoc"/>
    <property type="match status" value="1"/>
</dbReference>
<keyword evidence="1 2" id="KW-0732">Signal</keyword>
<dbReference type="InterPro" id="IPR026444">
    <property type="entry name" value="Secre_tail"/>
</dbReference>
<dbReference type="InterPro" id="IPR056600">
    <property type="entry name" value="GBD_T9SS_assoc"/>
</dbReference>
<dbReference type="InterPro" id="IPR003961">
    <property type="entry name" value="FN3_dom"/>
</dbReference>
<dbReference type="SUPFAM" id="SSF49265">
    <property type="entry name" value="Fibronectin type III"/>
    <property type="match status" value="1"/>
</dbReference>
<reference evidence="6" key="1">
    <citation type="journal article" date="2019" name="Int. J. Syst. Evol. Microbiol.">
        <title>The Global Catalogue of Microorganisms (GCM) 10K type strain sequencing project: providing services to taxonomists for standard genome sequencing and annotation.</title>
        <authorList>
            <consortium name="The Broad Institute Genomics Platform"/>
            <consortium name="The Broad Institute Genome Sequencing Center for Infectious Disease"/>
            <person name="Wu L."/>
            <person name="Ma J."/>
        </authorList>
    </citation>
    <scope>NUCLEOTIDE SEQUENCE [LARGE SCALE GENOMIC DNA]</scope>
    <source>
        <strain evidence="6">KCTC 42808</strain>
    </source>
</reference>
<dbReference type="Pfam" id="PF00629">
    <property type="entry name" value="MAM"/>
    <property type="match status" value="1"/>
</dbReference>
<evidence type="ECO:0000259" key="4">
    <source>
        <dbReference type="PROSITE" id="PS50853"/>
    </source>
</evidence>
<feature type="domain" description="Fibronectin type-III" evidence="4">
    <location>
        <begin position="195"/>
        <end position="284"/>
    </location>
</feature>
<feature type="domain" description="MAM" evidence="3">
    <location>
        <begin position="293"/>
        <end position="459"/>
    </location>
</feature>
<dbReference type="SMART" id="SM00137">
    <property type="entry name" value="MAM"/>
    <property type="match status" value="1"/>
</dbReference>
<organism evidence="5 6">
    <name type="scientific">Lacinutrix gracilariae</name>
    <dbReference type="NCBI Taxonomy" id="1747198"/>
    <lineage>
        <taxon>Bacteria</taxon>
        <taxon>Pseudomonadati</taxon>
        <taxon>Bacteroidota</taxon>
        <taxon>Flavobacteriia</taxon>
        <taxon>Flavobacteriales</taxon>
        <taxon>Flavobacteriaceae</taxon>
        <taxon>Lacinutrix</taxon>
    </lineage>
</organism>
<evidence type="ECO:0000313" key="6">
    <source>
        <dbReference type="Proteomes" id="UP001597467"/>
    </source>
</evidence>
<dbReference type="CDD" id="cd00063">
    <property type="entry name" value="FN3"/>
    <property type="match status" value="2"/>
</dbReference>
<dbReference type="PANTHER" id="PTHR23282:SF101">
    <property type="entry name" value="MAM DOMAIN-CONTAINING PROTEIN"/>
    <property type="match status" value="1"/>
</dbReference>
<dbReference type="EMBL" id="JBHULM010000001">
    <property type="protein sequence ID" value="MFD2540685.1"/>
    <property type="molecule type" value="Genomic_DNA"/>
</dbReference>
<gene>
    <name evidence="5" type="ORF">ACFSSB_00015</name>
</gene>
<dbReference type="PROSITE" id="PS50853">
    <property type="entry name" value="FN3"/>
    <property type="match status" value="2"/>
</dbReference>
<feature type="domain" description="Fibronectin type-III" evidence="4">
    <location>
        <begin position="459"/>
        <end position="550"/>
    </location>
</feature>
<dbReference type="InterPro" id="IPR036116">
    <property type="entry name" value="FN3_sf"/>
</dbReference>
<dbReference type="SMART" id="SM00060">
    <property type="entry name" value="FN3"/>
    <property type="match status" value="2"/>
</dbReference>
<dbReference type="Proteomes" id="UP001597467">
    <property type="component" value="Unassembled WGS sequence"/>
</dbReference>
<dbReference type="InterPro" id="IPR051560">
    <property type="entry name" value="MAM_domain-containing"/>
</dbReference>
<proteinExistence type="predicted"/>
<dbReference type="SUPFAM" id="SSF49899">
    <property type="entry name" value="Concanavalin A-like lectins/glucanases"/>
    <property type="match status" value="1"/>
</dbReference>
<dbReference type="InterPro" id="IPR013320">
    <property type="entry name" value="ConA-like_dom_sf"/>
</dbReference>
<dbReference type="RefSeq" id="WP_379899654.1">
    <property type="nucleotide sequence ID" value="NZ_JBHULM010000001.1"/>
</dbReference>
<dbReference type="Gene3D" id="2.60.40.10">
    <property type="entry name" value="Immunoglobulins"/>
    <property type="match status" value="2"/>
</dbReference>
<evidence type="ECO:0000256" key="1">
    <source>
        <dbReference type="ARBA" id="ARBA00022729"/>
    </source>
</evidence>
<accession>A0ABW5JZ18</accession>
<comment type="caution">
    <text evidence="5">The sequence shown here is derived from an EMBL/GenBank/DDBJ whole genome shotgun (WGS) entry which is preliminary data.</text>
</comment>
<dbReference type="NCBIfam" id="TIGR04183">
    <property type="entry name" value="Por_Secre_tail"/>
    <property type="match status" value="1"/>
</dbReference>
<keyword evidence="6" id="KW-1185">Reference proteome</keyword>
<sequence length="770" mass="81421">MKKTTLFLIFSILASALSSYAQTLNQGASWPNSDWTLTGTYNVSALLSDPTVGDATFSFDDDAAGSSSNDDLQLTSPIIDLTAARDAGETWITVSGDIVYRALTGEVLAIEVYDADAMTWSVLETFTGNSTNTDFQTCANVEAYTSAVFDISGYTATQLSGFQYRFSYDDDDAWKWGWCIGSPTIASQTPPACLDPSMLTAGNITDTTADLSWTENGTATAWDIEIVDSGATATGNPTANGVTNPYTAMSLTAVTAYDFYVRADCGVDGTSEWVGPFTFTTECDAITAEYIEDFETFTTQTSAFVEENCWSATGGSYYWESAPGTDVGSGSTGPDPSITTGNYFYVEATSGSAGDVTDLVSPLVDLAALATPTLMFNYHMYGSAIGTLDVLVNGTTNVWSLSGEQQADAVTPWDLAVIDLSSYAGQTVSITFRATRADSYAGDIAIDNVAFTELPTCPFPTGLTATNVAETTADLSWVENGTATMWNIEWGVAPLTQGTGTLITGATSNPLSLTALTPSTTYEYYVQADCGGDASDWTGPYSFTTMTPAPANDDASGAIALSVGDTLCETQVTASTAGATTSIEADADCGSTPGTDVWFSVTVPVTGEVNIEISSVDGSVFGDSVMAVYSGTVGALVEIDCNDDGGDGLYSMIELVGLTEGDVIYVRVWEYGYDEDEFSICAWSPTSLSVADNTFESFNYYPNPVNDNLTLKAQKDIENIAVYNMLGQEVLRTAPNAVNTEVNMSALQAGAYFVKVTIGDATETVKVIKK</sequence>
<evidence type="ECO:0000256" key="2">
    <source>
        <dbReference type="SAM" id="SignalP"/>
    </source>
</evidence>
<dbReference type="Gene3D" id="2.60.120.200">
    <property type="match status" value="1"/>
</dbReference>
<evidence type="ECO:0000313" key="5">
    <source>
        <dbReference type="EMBL" id="MFD2540685.1"/>
    </source>
</evidence>
<name>A0ABW5JZ18_9FLAO</name>
<dbReference type="PANTHER" id="PTHR23282">
    <property type="entry name" value="APICAL ENDOSOMAL GLYCOPROTEIN PRECURSOR"/>
    <property type="match status" value="1"/>
</dbReference>
<protein>
    <submittedName>
        <fullName evidence="5">T9SS type A sorting domain-containing protein</fullName>
    </submittedName>
</protein>
<dbReference type="InterPro" id="IPR013783">
    <property type="entry name" value="Ig-like_fold"/>
</dbReference>